<organism evidence="2 3">
    <name type="scientific">Cryptosporangium japonicum</name>
    <dbReference type="NCBI Taxonomy" id="80872"/>
    <lineage>
        <taxon>Bacteria</taxon>
        <taxon>Bacillati</taxon>
        <taxon>Actinomycetota</taxon>
        <taxon>Actinomycetes</taxon>
        <taxon>Cryptosporangiales</taxon>
        <taxon>Cryptosporangiaceae</taxon>
        <taxon>Cryptosporangium</taxon>
    </lineage>
</organism>
<proteinExistence type="predicted"/>
<comment type="caution">
    <text evidence="2">The sequence shown here is derived from an EMBL/GenBank/DDBJ whole genome shotgun (WGS) entry which is preliminary data.</text>
</comment>
<name>A0ABN0UEX5_9ACTN</name>
<gene>
    <name evidence="2" type="ORF">GCM10009539_37030</name>
</gene>
<keyword evidence="3" id="KW-1185">Reference proteome</keyword>
<dbReference type="InterPro" id="IPR024976">
    <property type="entry name" value="DUF3885"/>
</dbReference>
<dbReference type="EMBL" id="BAAAGX010000014">
    <property type="protein sequence ID" value="GAA0248332.1"/>
    <property type="molecule type" value="Genomic_DNA"/>
</dbReference>
<dbReference type="Proteomes" id="UP001500967">
    <property type="component" value="Unassembled WGS sequence"/>
</dbReference>
<evidence type="ECO:0000313" key="3">
    <source>
        <dbReference type="Proteomes" id="UP001500967"/>
    </source>
</evidence>
<sequence length="192" mass="21422">MNPAELSRLWDEQWPEYPKVSYELRAIPDRWVRFHALPGSKRYPESEAEYAVVLARHNAILSSLIATRTVLVVAAGYSATASPHASLRPEGVDHLLLEAVHWSSVLIDAEPGSESWMHLYVSEILDAPHALSPLLRLVADHEIANVLIADPSLNWLYHPYDGGMDVLLPSTAKRDALRGQHRSWLSSHPSGL</sequence>
<feature type="domain" description="DUF3885" evidence="1">
    <location>
        <begin position="26"/>
        <end position="189"/>
    </location>
</feature>
<evidence type="ECO:0000313" key="2">
    <source>
        <dbReference type="EMBL" id="GAA0248332.1"/>
    </source>
</evidence>
<evidence type="ECO:0000259" key="1">
    <source>
        <dbReference type="Pfam" id="PF13021"/>
    </source>
</evidence>
<dbReference type="Pfam" id="PF13021">
    <property type="entry name" value="DUF3885"/>
    <property type="match status" value="1"/>
</dbReference>
<protein>
    <recommendedName>
        <fullName evidence="1">DUF3885 domain-containing protein</fullName>
    </recommendedName>
</protein>
<reference evidence="2 3" key="1">
    <citation type="journal article" date="2019" name="Int. J. Syst. Evol. Microbiol.">
        <title>The Global Catalogue of Microorganisms (GCM) 10K type strain sequencing project: providing services to taxonomists for standard genome sequencing and annotation.</title>
        <authorList>
            <consortium name="The Broad Institute Genomics Platform"/>
            <consortium name="The Broad Institute Genome Sequencing Center for Infectious Disease"/>
            <person name="Wu L."/>
            <person name="Ma J."/>
        </authorList>
    </citation>
    <scope>NUCLEOTIDE SEQUENCE [LARGE SCALE GENOMIC DNA]</scope>
    <source>
        <strain evidence="2 3">JCM 10425</strain>
    </source>
</reference>
<accession>A0ABN0UEX5</accession>